<dbReference type="GO" id="GO:0003887">
    <property type="term" value="F:DNA-directed DNA polymerase activity"/>
    <property type="evidence" value="ECO:0007669"/>
    <property type="project" value="UniProtKB-KW"/>
</dbReference>
<gene>
    <name evidence="10" type="ORF">MNBD_GAMMA01-1185</name>
</gene>
<dbReference type="EC" id="2.7.7.7" evidence="10"/>
<feature type="non-terminal residue" evidence="10">
    <location>
        <position position="1"/>
    </location>
</feature>
<proteinExistence type="inferred from homology"/>
<comment type="similarity">
    <text evidence="2">Belongs to the beta sliding clamp family.</text>
</comment>
<evidence type="ECO:0000256" key="8">
    <source>
        <dbReference type="ARBA" id="ARBA00023125"/>
    </source>
</evidence>
<evidence type="ECO:0000256" key="6">
    <source>
        <dbReference type="ARBA" id="ARBA00022705"/>
    </source>
</evidence>
<organism evidence="10">
    <name type="scientific">hydrothermal vent metagenome</name>
    <dbReference type="NCBI Taxonomy" id="652676"/>
    <lineage>
        <taxon>unclassified sequences</taxon>
        <taxon>metagenomes</taxon>
        <taxon>ecological metagenomes</taxon>
    </lineage>
</organism>
<evidence type="ECO:0000259" key="9">
    <source>
        <dbReference type="Pfam" id="PF02768"/>
    </source>
</evidence>
<keyword evidence="6" id="KW-0235">DNA replication</keyword>
<name>A0A3B0UXB3_9ZZZZ</name>
<dbReference type="AlphaFoldDB" id="A0A3B0UXB3"/>
<keyword evidence="5 10" id="KW-0548">Nucleotidyltransferase</keyword>
<protein>
    <submittedName>
        <fullName evidence="10">DNA polymerase III beta subunit</fullName>
        <ecNumber evidence="10">2.7.7.7</ecNumber>
    </submittedName>
</protein>
<dbReference type="GO" id="GO:0008408">
    <property type="term" value="F:3'-5' exonuclease activity"/>
    <property type="evidence" value="ECO:0007669"/>
    <property type="project" value="InterPro"/>
</dbReference>
<keyword evidence="7" id="KW-0239">DNA-directed DNA polymerase</keyword>
<evidence type="ECO:0000256" key="4">
    <source>
        <dbReference type="ARBA" id="ARBA00022679"/>
    </source>
</evidence>
<dbReference type="GO" id="GO:0006271">
    <property type="term" value="P:DNA strand elongation involved in DNA replication"/>
    <property type="evidence" value="ECO:0007669"/>
    <property type="project" value="TreeGrafter"/>
</dbReference>
<feature type="domain" description="DNA polymerase III beta sliding clamp C-terminal" evidence="9">
    <location>
        <begin position="1"/>
        <end position="92"/>
    </location>
</feature>
<dbReference type="Pfam" id="PF02768">
    <property type="entry name" value="DNA_pol3_beta_3"/>
    <property type="match status" value="1"/>
</dbReference>
<dbReference type="InterPro" id="IPR022635">
    <property type="entry name" value="DNA_polIII_beta_C"/>
</dbReference>
<dbReference type="CDD" id="cd00140">
    <property type="entry name" value="beta_clamp"/>
    <property type="match status" value="1"/>
</dbReference>
<evidence type="ECO:0000256" key="5">
    <source>
        <dbReference type="ARBA" id="ARBA00022695"/>
    </source>
</evidence>
<dbReference type="PANTHER" id="PTHR30478:SF0">
    <property type="entry name" value="BETA SLIDING CLAMP"/>
    <property type="match status" value="1"/>
</dbReference>
<keyword evidence="3" id="KW-0963">Cytoplasm</keyword>
<evidence type="ECO:0000256" key="2">
    <source>
        <dbReference type="ARBA" id="ARBA00010752"/>
    </source>
</evidence>
<evidence type="ECO:0000313" key="10">
    <source>
        <dbReference type="EMBL" id="VAW35865.1"/>
    </source>
</evidence>
<evidence type="ECO:0000256" key="3">
    <source>
        <dbReference type="ARBA" id="ARBA00022490"/>
    </source>
</evidence>
<keyword evidence="4 10" id="KW-0808">Transferase</keyword>
<dbReference type="EMBL" id="UOEW01000117">
    <property type="protein sequence ID" value="VAW35865.1"/>
    <property type="molecule type" value="Genomic_DNA"/>
</dbReference>
<keyword evidence="8" id="KW-0238">DNA-binding</keyword>
<comment type="subcellular location">
    <subcellularLocation>
        <location evidence="1">Cytoplasm</location>
    </subcellularLocation>
</comment>
<dbReference type="InterPro" id="IPR001001">
    <property type="entry name" value="DNA_polIII_beta"/>
</dbReference>
<dbReference type="GO" id="GO:0009360">
    <property type="term" value="C:DNA polymerase III complex"/>
    <property type="evidence" value="ECO:0007669"/>
    <property type="project" value="InterPro"/>
</dbReference>
<evidence type="ECO:0000256" key="7">
    <source>
        <dbReference type="ARBA" id="ARBA00022932"/>
    </source>
</evidence>
<dbReference type="PANTHER" id="PTHR30478">
    <property type="entry name" value="DNA POLYMERASE III SUBUNIT BETA"/>
    <property type="match status" value="1"/>
</dbReference>
<dbReference type="GO" id="GO:0005737">
    <property type="term" value="C:cytoplasm"/>
    <property type="evidence" value="ECO:0007669"/>
    <property type="project" value="UniProtKB-SubCell"/>
</dbReference>
<dbReference type="SUPFAM" id="SSF55979">
    <property type="entry name" value="DNA clamp"/>
    <property type="match status" value="1"/>
</dbReference>
<dbReference type="Gene3D" id="3.10.150.10">
    <property type="entry name" value="DNA Polymerase III, subunit A, domain 2"/>
    <property type="match status" value="1"/>
</dbReference>
<accession>A0A3B0UXB3</accession>
<sequence>SNEQFKGVKFNISNNSMKILGHNPEQEQAEEIIDIISEIEEMKTGFNVTYLLDAINAIVGDQIMFNFKDAKSSCLIKHPEDDSCRLVIMPIRI</sequence>
<reference evidence="10" key="1">
    <citation type="submission" date="2018-06" db="EMBL/GenBank/DDBJ databases">
        <authorList>
            <person name="Zhirakovskaya E."/>
        </authorList>
    </citation>
    <scope>NUCLEOTIDE SEQUENCE</scope>
</reference>
<dbReference type="GO" id="GO:0003677">
    <property type="term" value="F:DNA binding"/>
    <property type="evidence" value="ECO:0007669"/>
    <property type="project" value="UniProtKB-KW"/>
</dbReference>
<dbReference type="InterPro" id="IPR046938">
    <property type="entry name" value="DNA_clamp_sf"/>
</dbReference>
<evidence type="ECO:0000256" key="1">
    <source>
        <dbReference type="ARBA" id="ARBA00004496"/>
    </source>
</evidence>